<dbReference type="Proteomes" id="UP000499080">
    <property type="component" value="Unassembled WGS sequence"/>
</dbReference>
<protein>
    <submittedName>
        <fullName evidence="1">Uncharacterized protein</fullName>
    </submittedName>
</protein>
<accession>A0A4Y2PX51</accession>
<evidence type="ECO:0000313" key="1">
    <source>
        <dbReference type="EMBL" id="GBN55453.1"/>
    </source>
</evidence>
<organism evidence="1 2">
    <name type="scientific">Araneus ventricosus</name>
    <name type="common">Orbweaver spider</name>
    <name type="synonym">Epeira ventricosa</name>
    <dbReference type="NCBI Taxonomy" id="182803"/>
    <lineage>
        <taxon>Eukaryota</taxon>
        <taxon>Metazoa</taxon>
        <taxon>Ecdysozoa</taxon>
        <taxon>Arthropoda</taxon>
        <taxon>Chelicerata</taxon>
        <taxon>Arachnida</taxon>
        <taxon>Araneae</taxon>
        <taxon>Araneomorphae</taxon>
        <taxon>Entelegynae</taxon>
        <taxon>Araneoidea</taxon>
        <taxon>Araneidae</taxon>
        <taxon>Araneus</taxon>
    </lineage>
</organism>
<reference evidence="1 2" key="1">
    <citation type="journal article" date="2019" name="Sci. Rep.">
        <title>Orb-weaving spider Araneus ventricosus genome elucidates the spidroin gene catalogue.</title>
        <authorList>
            <person name="Kono N."/>
            <person name="Nakamura H."/>
            <person name="Ohtoshi R."/>
            <person name="Moran D.A.P."/>
            <person name="Shinohara A."/>
            <person name="Yoshida Y."/>
            <person name="Fujiwara M."/>
            <person name="Mori M."/>
            <person name="Tomita M."/>
            <person name="Arakawa K."/>
        </authorList>
    </citation>
    <scope>NUCLEOTIDE SEQUENCE [LARGE SCALE GENOMIC DNA]</scope>
</reference>
<keyword evidence="2" id="KW-1185">Reference proteome</keyword>
<dbReference type="EMBL" id="BGPR01217526">
    <property type="protein sequence ID" value="GBN55453.1"/>
    <property type="molecule type" value="Genomic_DNA"/>
</dbReference>
<gene>
    <name evidence="1" type="ORF">AVEN_3131_1</name>
</gene>
<name>A0A4Y2PX51_ARAVE</name>
<sequence>MNDQPKSSDLKGWKTNRSLVQMESSSVVLNIQLSKPPLVATLNEPMLHLYECSEIYVARVIK</sequence>
<comment type="caution">
    <text evidence="1">The sequence shown here is derived from an EMBL/GenBank/DDBJ whole genome shotgun (WGS) entry which is preliminary data.</text>
</comment>
<dbReference type="AlphaFoldDB" id="A0A4Y2PX51"/>
<feature type="non-terminal residue" evidence="1">
    <location>
        <position position="62"/>
    </location>
</feature>
<evidence type="ECO:0000313" key="2">
    <source>
        <dbReference type="Proteomes" id="UP000499080"/>
    </source>
</evidence>
<proteinExistence type="predicted"/>